<dbReference type="InterPro" id="IPR036188">
    <property type="entry name" value="FAD/NAD-bd_sf"/>
</dbReference>
<keyword evidence="2" id="KW-0274">FAD</keyword>
<dbReference type="GO" id="GO:0044550">
    <property type="term" value="P:secondary metabolite biosynthetic process"/>
    <property type="evidence" value="ECO:0007669"/>
    <property type="project" value="TreeGrafter"/>
</dbReference>
<evidence type="ECO:0000313" key="6">
    <source>
        <dbReference type="EMBL" id="KAG4421534.1"/>
    </source>
</evidence>
<proteinExistence type="predicted"/>
<reference evidence="6" key="1">
    <citation type="submission" date="2021-02" db="EMBL/GenBank/DDBJ databases">
        <title>Genome sequence Cadophora malorum strain M34.</title>
        <authorList>
            <person name="Stefanovic E."/>
            <person name="Vu D."/>
            <person name="Scully C."/>
            <person name="Dijksterhuis J."/>
            <person name="Roader J."/>
            <person name="Houbraken J."/>
        </authorList>
    </citation>
    <scope>NUCLEOTIDE SEQUENCE</scope>
    <source>
        <strain evidence="6">M34</strain>
    </source>
</reference>
<dbReference type="GO" id="GO:0016491">
    <property type="term" value="F:oxidoreductase activity"/>
    <property type="evidence" value="ECO:0007669"/>
    <property type="project" value="UniProtKB-KW"/>
</dbReference>
<evidence type="ECO:0000256" key="1">
    <source>
        <dbReference type="ARBA" id="ARBA00022630"/>
    </source>
</evidence>
<gene>
    <name evidence="6" type="ORF">IFR04_005373</name>
</gene>
<dbReference type="PRINTS" id="PR00420">
    <property type="entry name" value="RNGMNOXGNASE"/>
</dbReference>
<keyword evidence="3" id="KW-0560">Oxidoreductase</keyword>
<dbReference type="PANTHER" id="PTHR46720:SF3">
    <property type="entry name" value="FAD-BINDING DOMAIN-CONTAINING PROTEIN-RELATED"/>
    <property type="match status" value="1"/>
</dbReference>
<evidence type="ECO:0000256" key="4">
    <source>
        <dbReference type="SAM" id="Phobius"/>
    </source>
</evidence>
<evidence type="ECO:0000256" key="3">
    <source>
        <dbReference type="ARBA" id="ARBA00023002"/>
    </source>
</evidence>
<comment type="caution">
    <text evidence="6">The sequence shown here is derived from an EMBL/GenBank/DDBJ whole genome shotgun (WGS) entry which is preliminary data.</text>
</comment>
<feature type="transmembrane region" description="Helical" evidence="4">
    <location>
        <begin position="7"/>
        <end position="27"/>
    </location>
</feature>
<protein>
    <recommendedName>
        <fullName evidence="5">FAD-binding domain-containing protein</fullName>
    </recommendedName>
</protein>
<dbReference type="OrthoDB" id="417877at2759"/>
<dbReference type="AlphaFoldDB" id="A0A8H7TH68"/>
<keyword evidence="4" id="KW-0812">Transmembrane</keyword>
<evidence type="ECO:0000259" key="5">
    <source>
        <dbReference type="Pfam" id="PF01494"/>
    </source>
</evidence>
<dbReference type="Gene3D" id="3.50.50.60">
    <property type="entry name" value="FAD/NAD(P)-binding domain"/>
    <property type="match status" value="1"/>
</dbReference>
<dbReference type="Pfam" id="PF01494">
    <property type="entry name" value="FAD_binding_3"/>
    <property type="match status" value="1"/>
</dbReference>
<keyword evidence="4" id="KW-1133">Transmembrane helix</keyword>
<dbReference type="InterPro" id="IPR051104">
    <property type="entry name" value="FAD_monoxygenase"/>
</dbReference>
<dbReference type="SUPFAM" id="SSF54373">
    <property type="entry name" value="FAD-linked reductases, C-terminal domain"/>
    <property type="match status" value="1"/>
</dbReference>
<dbReference type="EMBL" id="JAFJYH010000064">
    <property type="protein sequence ID" value="KAG4421534.1"/>
    <property type="molecule type" value="Genomic_DNA"/>
</dbReference>
<keyword evidence="1" id="KW-0285">Flavoprotein</keyword>
<evidence type="ECO:0000313" key="7">
    <source>
        <dbReference type="Proteomes" id="UP000664132"/>
    </source>
</evidence>
<keyword evidence="7" id="KW-1185">Reference proteome</keyword>
<dbReference type="SUPFAM" id="SSF51905">
    <property type="entry name" value="FAD/NAD(P)-binding domain"/>
    <property type="match status" value="1"/>
</dbReference>
<sequence length="432" mass="48018">MGSVKQPCSIAIIGAGIGGIALAIGLLKQDVECTIYEAATKFDAVGAGIGLGPNALKAMELMDEKFAKLYDEIKVGNTSPERVHEQIEILGAEEGFGITDGWKGGSVGHPKFTRSSAHRKALLEVMKSLIPEGTVKFNKRVLSVDQSSERHVLLKFEDGESVSVDAVVGCDGIKGVSRRWVLEQRFPEEVPAKYCNEYVYRGMTSMENAKNIIGTYAEDARWFMKDSAGWAMYPISGGTEVNIVAFIQDEQPWKGEQAVREVTREDMELEFEGFDHRLRGLLQYVKPAKWPLFNHPDTPTYFNGRIAILGDSAHASSPSQAAGAGQGLEDALILSRLFGLLESPDQVEKVFEIYDSVRRPRAQRIVRESLDVGIAYFLRDKRFGRNLQKITVDANERLPGIWWHDLEGDVKRAEAMFFNVKDDGVDELRGNK</sequence>
<dbReference type="GO" id="GO:0071949">
    <property type="term" value="F:FAD binding"/>
    <property type="evidence" value="ECO:0007669"/>
    <property type="project" value="InterPro"/>
</dbReference>
<name>A0A8H7TH68_9HELO</name>
<dbReference type="Proteomes" id="UP000664132">
    <property type="component" value="Unassembled WGS sequence"/>
</dbReference>
<evidence type="ECO:0000256" key="2">
    <source>
        <dbReference type="ARBA" id="ARBA00022827"/>
    </source>
</evidence>
<organism evidence="6 7">
    <name type="scientific">Cadophora malorum</name>
    <dbReference type="NCBI Taxonomy" id="108018"/>
    <lineage>
        <taxon>Eukaryota</taxon>
        <taxon>Fungi</taxon>
        <taxon>Dikarya</taxon>
        <taxon>Ascomycota</taxon>
        <taxon>Pezizomycotina</taxon>
        <taxon>Leotiomycetes</taxon>
        <taxon>Helotiales</taxon>
        <taxon>Ploettnerulaceae</taxon>
        <taxon>Cadophora</taxon>
    </lineage>
</organism>
<keyword evidence="4" id="KW-0472">Membrane</keyword>
<feature type="domain" description="FAD-binding" evidence="5">
    <location>
        <begin position="9"/>
        <end position="369"/>
    </location>
</feature>
<dbReference type="InterPro" id="IPR002938">
    <property type="entry name" value="FAD-bd"/>
</dbReference>
<dbReference type="PANTHER" id="PTHR46720">
    <property type="entry name" value="HYDROXYLASE, PUTATIVE (AFU_ORTHOLOGUE AFUA_3G01460)-RELATED"/>
    <property type="match status" value="1"/>
</dbReference>
<accession>A0A8H7TH68</accession>